<protein>
    <recommendedName>
        <fullName evidence="5">Probable periplasmic serine endoprotease DegP-like</fullName>
        <ecNumber evidence="4">3.4.21.107</ecNumber>
    </recommendedName>
    <alternativeName>
        <fullName evidence="13">Protease Do</fullName>
    </alternativeName>
</protein>
<dbReference type="InterPro" id="IPR036034">
    <property type="entry name" value="PDZ_sf"/>
</dbReference>
<evidence type="ECO:0000256" key="3">
    <source>
        <dbReference type="ARBA" id="ARBA00010541"/>
    </source>
</evidence>
<feature type="domain" description="PDZ" evidence="17">
    <location>
        <begin position="271"/>
        <end position="350"/>
    </location>
</feature>
<keyword evidence="6 18" id="KW-0645">Protease</keyword>
<evidence type="ECO:0000256" key="10">
    <source>
        <dbReference type="ARBA" id="ARBA00022801"/>
    </source>
</evidence>
<comment type="similarity">
    <text evidence="3">Belongs to the peptidase S1C family.</text>
</comment>
<dbReference type="Proteomes" id="UP000199415">
    <property type="component" value="Unassembled WGS sequence"/>
</dbReference>
<feature type="active site" description="Charge relay system" evidence="14">
    <location>
        <position position="111"/>
    </location>
</feature>
<evidence type="ECO:0000256" key="9">
    <source>
        <dbReference type="ARBA" id="ARBA00022764"/>
    </source>
</evidence>
<gene>
    <name evidence="18" type="ORF">SAMN05216241_103113</name>
</gene>
<dbReference type="InterPro" id="IPR011782">
    <property type="entry name" value="Pept_S1C_Do"/>
</dbReference>
<dbReference type="Pfam" id="PF13180">
    <property type="entry name" value="PDZ_2"/>
    <property type="match status" value="1"/>
</dbReference>
<dbReference type="SUPFAM" id="SSF50494">
    <property type="entry name" value="Trypsin-like serine proteases"/>
    <property type="match status" value="1"/>
</dbReference>
<dbReference type="InterPro" id="IPR041489">
    <property type="entry name" value="PDZ_6"/>
</dbReference>
<evidence type="ECO:0000256" key="8">
    <source>
        <dbReference type="ARBA" id="ARBA00022737"/>
    </source>
</evidence>
<dbReference type="Gene3D" id="2.30.42.10">
    <property type="match status" value="2"/>
</dbReference>
<dbReference type="Pfam" id="PF17820">
    <property type="entry name" value="PDZ_6"/>
    <property type="match status" value="1"/>
</dbReference>
<keyword evidence="8" id="KW-0677">Repeat</keyword>
<comment type="subcellular location">
    <subcellularLocation>
        <location evidence="2">Periplasm</location>
    </subcellularLocation>
</comment>
<name>A0A1G7PWT3_9PROT</name>
<dbReference type="InterPro" id="IPR001478">
    <property type="entry name" value="PDZ"/>
</dbReference>
<dbReference type="InterPro" id="IPR009003">
    <property type="entry name" value="Peptidase_S1_PA"/>
</dbReference>
<keyword evidence="9" id="KW-0574">Periplasm</keyword>
<dbReference type="GO" id="GO:0004252">
    <property type="term" value="F:serine-type endopeptidase activity"/>
    <property type="evidence" value="ECO:0007669"/>
    <property type="project" value="InterPro"/>
</dbReference>
<dbReference type="PROSITE" id="PS50106">
    <property type="entry name" value="PDZ"/>
    <property type="match status" value="2"/>
</dbReference>
<dbReference type="PRINTS" id="PR00834">
    <property type="entry name" value="PROTEASES2C"/>
</dbReference>
<evidence type="ECO:0000313" key="18">
    <source>
        <dbReference type="EMBL" id="SDF90772.1"/>
    </source>
</evidence>
<dbReference type="SUPFAM" id="SSF50156">
    <property type="entry name" value="PDZ domain-like"/>
    <property type="match status" value="2"/>
</dbReference>
<dbReference type="PANTHER" id="PTHR22939">
    <property type="entry name" value="SERINE PROTEASE FAMILY S1C HTRA-RELATED"/>
    <property type="match status" value="1"/>
</dbReference>
<dbReference type="InterPro" id="IPR001940">
    <property type="entry name" value="Peptidase_S1C"/>
</dbReference>
<reference evidence="18 19" key="1">
    <citation type="submission" date="2016-10" db="EMBL/GenBank/DDBJ databases">
        <authorList>
            <person name="de Groot N.N."/>
        </authorList>
    </citation>
    <scope>NUCLEOTIDE SEQUENCE [LARGE SCALE GENOMIC DNA]</scope>
    <source>
        <strain evidence="18 19">DSM 25584</strain>
    </source>
</reference>
<dbReference type="GO" id="GO:0006515">
    <property type="term" value="P:protein quality control for misfolded or incompletely synthesized proteins"/>
    <property type="evidence" value="ECO:0007669"/>
    <property type="project" value="TreeGrafter"/>
</dbReference>
<dbReference type="OrthoDB" id="9758917at2"/>
<evidence type="ECO:0000256" key="11">
    <source>
        <dbReference type="ARBA" id="ARBA00022825"/>
    </source>
</evidence>
<evidence type="ECO:0000256" key="4">
    <source>
        <dbReference type="ARBA" id="ARBA00013035"/>
    </source>
</evidence>
<dbReference type="GO" id="GO:0042597">
    <property type="term" value="C:periplasmic space"/>
    <property type="evidence" value="ECO:0007669"/>
    <property type="project" value="TreeGrafter"/>
</dbReference>
<feature type="domain" description="PDZ" evidence="17">
    <location>
        <begin position="389"/>
        <end position="470"/>
    </location>
</feature>
<evidence type="ECO:0000313" key="19">
    <source>
        <dbReference type="Proteomes" id="UP000199415"/>
    </source>
</evidence>
<keyword evidence="11" id="KW-0720">Serine protease</keyword>
<proteinExistence type="inferred from homology"/>
<sequence length="481" mass="50266">MSTRAPAAARAVKALSVAAIAVAVLAAPVTASAQGSAAQRTGFSGMAEKLVPSVVNIAAEKKVESRGEGSLRDFFEERFGGEGGGRSMPAPRSLGSGFVIGESGYIVTNHHVVAKADTVNVRFSDGRELEAEVVGQDRKTDLALLKVDADRALPAVEWGDSEAAQIGDWVLAIGNPFGLGGSVTAGIVSGRGRDLNAGPYDNFIQTDAAINRGNSGGPLFNAEGEVIGVNTAIFSPNGGSVGVGFAVPASMAQRVVAELREGGRVKRAWLGVRIQKVTPELASALGMAEARGALVASVADGSPAQRAGVQPRDVIVRFNGEPVPEMRMLPRMVAQMPVGEEVTVTVVRDGEQQQLRTDLARLSDDKVAKFTGQREPAQPEKPQRVTVSGLALAPLTDATRREFDLGEPGTGAVVIGVEGDSPAAAADVRPGDVVVEVNQRETESPAAVRDALRTAREQGDEVATLLVVRRGDYRWIAVPFE</sequence>
<evidence type="ECO:0000256" key="13">
    <source>
        <dbReference type="ARBA" id="ARBA00032850"/>
    </source>
</evidence>
<dbReference type="NCBIfam" id="TIGR02037">
    <property type="entry name" value="degP_htrA_DO"/>
    <property type="match status" value="1"/>
</dbReference>
<feature type="binding site" evidence="15">
    <location>
        <begin position="213"/>
        <end position="215"/>
    </location>
    <ligand>
        <name>substrate</name>
    </ligand>
</feature>
<dbReference type="SMART" id="SM00228">
    <property type="entry name" value="PDZ"/>
    <property type="match status" value="2"/>
</dbReference>
<evidence type="ECO:0000256" key="15">
    <source>
        <dbReference type="PIRSR" id="PIRSR611782-2"/>
    </source>
</evidence>
<feature type="binding site" evidence="15">
    <location>
        <position position="60"/>
    </location>
    <ligand>
        <name>substrate</name>
    </ligand>
</feature>
<evidence type="ECO:0000259" key="17">
    <source>
        <dbReference type="PROSITE" id="PS50106"/>
    </source>
</evidence>
<accession>A0A1G7PWT3</accession>
<feature type="active site" description="Charge relay system" evidence="14">
    <location>
        <position position="141"/>
    </location>
</feature>
<feature type="active site" description="Charge relay system" evidence="14">
    <location>
        <position position="215"/>
    </location>
</feature>
<dbReference type="EMBL" id="FNCE01000003">
    <property type="protein sequence ID" value="SDF90772.1"/>
    <property type="molecule type" value="Genomic_DNA"/>
</dbReference>
<keyword evidence="19" id="KW-1185">Reference proteome</keyword>
<feature type="chain" id="PRO_5038740951" description="Probable periplasmic serine endoprotease DegP-like" evidence="16">
    <location>
        <begin position="34"/>
        <end position="481"/>
    </location>
</feature>
<organism evidence="18 19">
    <name type="scientific">Limimonas halophila</name>
    <dbReference type="NCBI Taxonomy" id="1082479"/>
    <lineage>
        <taxon>Bacteria</taxon>
        <taxon>Pseudomonadati</taxon>
        <taxon>Pseudomonadota</taxon>
        <taxon>Alphaproteobacteria</taxon>
        <taxon>Rhodospirillales</taxon>
        <taxon>Rhodovibrionaceae</taxon>
        <taxon>Limimonas</taxon>
    </lineage>
</organism>
<evidence type="ECO:0000256" key="16">
    <source>
        <dbReference type="SAM" id="SignalP"/>
    </source>
</evidence>
<evidence type="ECO:0000256" key="7">
    <source>
        <dbReference type="ARBA" id="ARBA00022729"/>
    </source>
</evidence>
<dbReference type="EC" id="3.4.21.107" evidence="4"/>
<evidence type="ECO:0000256" key="12">
    <source>
        <dbReference type="ARBA" id="ARBA00023016"/>
    </source>
</evidence>
<feature type="binding site" evidence="15">
    <location>
        <position position="141"/>
    </location>
    <ligand>
        <name>substrate</name>
    </ligand>
</feature>
<keyword evidence="12" id="KW-0346">Stress response</keyword>
<feature type="binding site" evidence="15">
    <location>
        <position position="111"/>
    </location>
    <ligand>
        <name>substrate</name>
    </ligand>
</feature>
<dbReference type="AlphaFoldDB" id="A0A1G7PWT3"/>
<evidence type="ECO:0000256" key="6">
    <source>
        <dbReference type="ARBA" id="ARBA00022670"/>
    </source>
</evidence>
<evidence type="ECO:0000256" key="1">
    <source>
        <dbReference type="ARBA" id="ARBA00001772"/>
    </source>
</evidence>
<keyword evidence="10" id="KW-0378">Hydrolase</keyword>
<evidence type="ECO:0000256" key="5">
    <source>
        <dbReference type="ARBA" id="ARBA00013958"/>
    </source>
</evidence>
<keyword evidence="7 16" id="KW-0732">Signal</keyword>
<feature type="signal peptide" evidence="16">
    <location>
        <begin position="1"/>
        <end position="33"/>
    </location>
</feature>
<dbReference type="PANTHER" id="PTHR22939:SF130">
    <property type="entry name" value="PERIPLASMIC SERINE ENDOPROTEASE DEGP-LIKE-RELATED"/>
    <property type="match status" value="1"/>
</dbReference>
<comment type="catalytic activity">
    <reaction evidence="1">
        <text>Acts on substrates that are at least partially unfolded. The cleavage site P1 residue is normally between a pair of hydrophobic residues, such as Val-|-Val.</text>
        <dbReference type="EC" id="3.4.21.107"/>
    </reaction>
</comment>
<dbReference type="Gene3D" id="2.40.10.120">
    <property type="match status" value="1"/>
</dbReference>
<dbReference type="STRING" id="1082479.SAMN05216241_103113"/>
<evidence type="ECO:0000256" key="14">
    <source>
        <dbReference type="PIRSR" id="PIRSR611782-1"/>
    </source>
</evidence>
<dbReference type="Pfam" id="PF13365">
    <property type="entry name" value="Trypsin_2"/>
    <property type="match status" value="1"/>
</dbReference>
<evidence type="ECO:0000256" key="2">
    <source>
        <dbReference type="ARBA" id="ARBA00004418"/>
    </source>
</evidence>